<evidence type="ECO:0000256" key="2">
    <source>
        <dbReference type="SAM" id="MobiDB-lite"/>
    </source>
</evidence>
<organism evidence="4 5">
    <name type="scientific">Lancefieldella parvula</name>
    <dbReference type="NCBI Taxonomy" id="1382"/>
    <lineage>
        <taxon>Bacteria</taxon>
        <taxon>Bacillati</taxon>
        <taxon>Actinomycetota</taxon>
        <taxon>Coriobacteriia</taxon>
        <taxon>Coriobacteriales</taxon>
        <taxon>Atopobiaceae</taxon>
        <taxon>Lancefieldella</taxon>
    </lineage>
</organism>
<reference evidence="4" key="1">
    <citation type="submission" date="2020-04" db="EMBL/GenBank/DDBJ databases">
        <title>Deep metagenomics examines the oral microbiome during advanced dental caries in children, revealing novel taxa and co-occurrences with host molecules.</title>
        <authorList>
            <person name="Baker J.L."/>
            <person name="Morton J.T."/>
            <person name="Dinis M."/>
            <person name="Alvarez R."/>
            <person name="Tran N.C."/>
            <person name="Knight R."/>
            <person name="Edlund A."/>
        </authorList>
    </citation>
    <scope>NUCLEOTIDE SEQUENCE</scope>
    <source>
        <strain evidence="4">JCVI_22A_bin.2</strain>
    </source>
</reference>
<dbReference type="AlphaFoldDB" id="A0A931E3Q1"/>
<feature type="compositionally biased region" description="Polar residues" evidence="2">
    <location>
        <begin position="94"/>
        <end position="107"/>
    </location>
</feature>
<keyword evidence="1" id="KW-0547">Nucleotide-binding</keyword>
<dbReference type="Gene3D" id="3.30.300.350">
    <property type="entry name" value="GTP-binding protein OBG, C-terminal domain"/>
    <property type="match status" value="1"/>
</dbReference>
<sequence>HAWRGSGGQIERMVIQTDWDNDEAVAYLQRRLDRMGLEVQLAKAGAVDGDEIRILELVFTYEDPNKPNTDGIEISDEDASVQQFEDVEFEDVPSDTSQVAEASSETE</sequence>
<dbReference type="GO" id="GO:0005525">
    <property type="term" value="F:GTP binding"/>
    <property type="evidence" value="ECO:0007669"/>
    <property type="project" value="UniProtKB-KW"/>
</dbReference>
<dbReference type="PROSITE" id="PS51881">
    <property type="entry name" value="OCT"/>
    <property type="match status" value="1"/>
</dbReference>
<comment type="caution">
    <text evidence="4">The sequence shown here is derived from an EMBL/GenBank/DDBJ whole genome shotgun (WGS) entry which is preliminary data.</text>
</comment>
<dbReference type="NCBIfam" id="TIGR03595">
    <property type="entry name" value="Obg_CgtA_exten"/>
    <property type="match status" value="1"/>
</dbReference>
<dbReference type="EMBL" id="JABZGT010000343">
    <property type="protein sequence ID" value="MBF4809608.1"/>
    <property type="molecule type" value="Genomic_DNA"/>
</dbReference>
<evidence type="ECO:0000256" key="1">
    <source>
        <dbReference type="ARBA" id="ARBA00023134"/>
    </source>
</evidence>
<evidence type="ECO:0000313" key="5">
    <source>
        <dbReference type="Proteomes" id="UP000772566"/>
    </source>
</evidence>
<evidence type="ECO:0000313" key="4">
    <source>
        <dbReference type="EMBL" id="MBF4809608.1"/>
    </source>
</evidence>
<proteinExistence type="predicted"/>
<keyword evidence="1" id="KW-0342">GTP-binding</keyword>
<feature type="domain" description="OCT" evidence="3">
    <location>
        <begin position="1"/>
        <end position="63"/>
    </location>
</feature>
<dbReference type="InterPro" id="IPR036346">
    <property type="entry name" value="GTP-bd_prot_GTP1/OBG_C_sf"/>
</dbReference>
<evidence type="ECO:0000259" key="3">
    <source>
        <dbReference type="PROSITE" id="PS51881"/>
    </source>
</evidence>
<dbReference type="Pfam" id="PF09269">
    <property type="entry name" value="DUF1967"/>
    <property type="match status" value="1"/>
</dbReference>
<dbReference type="InterPro" id="IPR015349">
    <property type="entry name" value="OCT_dom"/>
</dbReference>
<name>A0A931E3Q1_9ACTN</name>
<feature type="region of interest" description="Disordered" evidence="2">
    <location>
        <begin position="87"/>
        <end position="107"/>
    </location>
</feature>
<protein>
    <submittedName>
        <fullName evidence="4">Obg family GTPase CgtA</fullName>
    </submittedName>
</protein>
<gene>
    <name evidence="4" type="primary">cgtA</name>
    <name evidence="4" type="ORF">HXK23_05260</name>
</gene>
<accession>A0A931E3Q1</accession>
<dbReference type="SUPFAM" id="SSF102741">
    <property type="entry name" value="Obg GTP-binding protein C-terminal domain"/>
    <property type="match status" value="1"/>
</dbReference>
<feature type="non-terminal residue" evidence="4">
    <location>
        <position position="1"/>
    </location>
</feature>
<dbReference type="Proteomes" id="UP000772566">
    <property type="component" value="Unassembled WGS sequence"/>
</dbReference>